<evidence type="ECO:0000313" key="3">
    <source>
        <dbReference type="Proteomes" id="UP000054771"/>
    </source>
</evidence>
<feature type="chain" id="PRO_5006857265" evidence="1">
    <location>
        <begin position="18"/>
        <end position="136"/>
    </location>
</feature>
<evidence type="ECO:0000313" key="2">
    <source>
        <dbReference type="EMBL" id="CEL01358.1"/>
    </source>
</evidence>
<dbReference type="EMBL" id="CDMC01000001">
    <property type="protein sequence ID" value="CEL01358.1"/>
    <property type="molecule type" value="Genomic_DNA"/>
</dbReference>
<reference evidence="3" key="1">
    <citation type="journal article" date="2016" name="Genome Announc.">
        <title>Draft genome sequences of fungus Aspergillus calidoustus.</title>
        <authorList>
            <person name="Horn F."/>
            <person name="Linde J."/>
            <person name="Mattern D.J."/>
            <person name="Walther G."/>
            <person name="Guthke R."/>
            <person name="Scherlach K."/>
            <person name="Martin K."/>
            <person name="Brakhage A.A."/>
            <person name="Petzke L."/>
            <person name="Valiante V."/>
        </authorList>
    </citation>
    <scope>NUCLEOTIDE SEQUENCE [LARGE SCALE GENOMIC DNA]</scope>
    <source>
        <strain evidence="3">SF006504</strain>
    </source>
</reference>
<feature type="signal peptide" evidence="1">
    <location>
        <begin position="1"/>
        <end position="17"/>
    </location>
</feature>
<keyword evidence="1" id="KW-0732">Signal</keyword>
<dbReference type="Proteomes" id="UP000054771">
    <property type="component" value="Unassembled WGS sequence"/>
</dbReference>
<accession>A0A0U5FSX4</accession>
<name>A0A0U5FSX4_ASPCI</name>
<dbReference type="AlphaFoldDB" id="A0A0U5FSX4"/>
<protein>
    <submittedName>
        <fullName evidence="2">Uncharacterized protein</fullName>
    </submittedName>
</protein>
<gene>
    <name evidence="2" type="ORF">ASPCAL00942</name>
</gene>
<sequence>MHLAIPFLTIFLATASALDCQSPPSPSTINLCNDWTVRWDYVNTDPTEFCIYLSNYELGYPPHAIQVAGPVNRNNRRATVPGQCRPELGTSQHRVWLSACNAPLTIYDQCDPITIQQPCCRVSRVNARSREFEVDE</sequence>
<evidence type="ECO:0000256" key="1">
    <source>
        <dbReference type="SAM" id="SignalP"/>
    </source>
</evidence>
<dbReference type="OMA" id="CSDPNTI"/>
<dbReference type="STRING" id="454130.A0A0U5FSX4"/>
<proteinExistence type="predicted"/>
<keyword evidence="3" id="KW-1185">Reference proteome</keyword>
<dbReference type="OrthoDB" id="5316007at2759"/>
<organism evidence="2 3">
    <name type="scientific">Aspergillus calidoustus</name>
    <dbReference type="NCBI Taxonomy" id="454130"/>
    <lineage>
        <taxon>Eukaryota</taxon>
        <taxon>Fungi</taxon>
        <taxon>Dikarya</taxon>
        <taxon>Ascomycota</taxon>
        <taxon>Pezizomycotina</taxon>
        <taxon>Eurotiomycetes</taxon>
        <taxon>Eurotiomycetidae</taxon>
        <taxon>Eurotiales</taxon>
        <taxon>Aspergillaceae</taxon>
        <taxon>Aspergillus</taxon>
        <taxon>Aspergillus subgen. Nidulantes</taxon>
    </lineage>
</organism>